<evidence type="ECO:0000313" key="2">
    <source>
        <dbReference type="EMBL" id="ETJ17288.1"/>
    </source>
</evidence>
<evidence type="ECO:0000256" key="1">
    <source>
        <dbReference type="SAM" id="Coils"/>
    </source>
</evidence>
<proteinExistence type="predicted"/>
<gene>
    <name evidence="2" type="ORF">Q604_UNBc4C00004G0003</name>
</gene>
<name>W1WGM4_9ZZZZ</name>
<reference evidence="2" key="1">
    <citation type="submission" date="2013-12" db="EMBL/GenBank/DDBJ databases">
        <title>A Varibaculum cambriense genome reconstructed from a premature infant gut community with otherwise low bacterial novelty that shifts toward anaerobic metabolism during the third week of life.</title>
        <authorList>
            <person name="Brown C.T."/>
            <person name="Sharon I."/>
            <person name="Thomas B.C."/>
            <person name="Castelle C.J."/>
            <person name="Morowitz M.J."/>
            <person name="Banfield J.F."/>
        </authorList>
    </citation>
    <scope>NUCLEOTIDE SEQUENCE</scope>
</reference>
<organism evidence="2">
    <name type="scientific">human gut metagenome</name>
    <dbReference type="NCBI Taxonomy" id="408170"/>
    <lineage>
        <taxon>unclassified sequences</taxon>
        <taxon>metagenomes</taxon>
        <taxon>organismal metagenomes</taxon>
    </lineage>
</organism>
<dbReference type="AlphaFoldDB" id="W1WGM4"/>
<feature type="coiled-coil region" evidence="1">
    <location>
        <begin position="3"/>
        <end position="87"/>
    </location>
</feature>
<sequence length="195" mass="22852">MKIQFLEVQKNLAEKQQKNLAEKLALIEELNEKIDAKKVATDKAQVDYYATLNEADEKAYISLQNELTNLESELEEAEKGKALLENFVLPYPEGKLVREVEEYIEKTGFAKKVDNYVAIYNKLLEDAKALDNQYEELQNARKKLMGEIHEIAAEVRYTRDPETDRRQIKDRYEDQKEKIDYRIETIEVKKIKGEC</sequence>
<keyword evidence="1" id="KW-0175">Coiled coil</keyword>
<dbReference type="EMBL" id="AZMM01018785">
    <property type="protein sequence ID" value="ETJ17288.1"/>
    <property type="molecule type" value="Genomic_DNA"/>
</dbReference>
<feature type="coiled-coil region" evidence="1">
    <location>
        <begin position="120"/>
        <end position="154"/>
    </location>
</feature>
<comment type="caution">
    <text evidence="2">The sequence shown here is derived from an EMBL/GenBank/DDBJ whole genome shotgun (WGS) entry which is preliminary data.</text>
</comment>
<protein>
    <submittedName>
        <fullName evidence="2">Uncharacterized protein</fullName>
    </submittedName>
</protein>
<accession>W1WGM4</accession>